<dbReference type="GO" id="GO:0005507">
    <property type="term" value="F:copper ion binding"/>
    <property type="evidence" value="ECO:0007669"/>
    <property type="project" value="InterPro"/>
</dbReference>
<dbReference type="HOGENOM" id="CLU_636479_0_0_1"/>
<dbReference type="STRING" id="253628.A0A0D2A5J8"/>
<dbReference type="InterPro" id="IPR008972">
    <property type="entry name" value="Cupredoxin"/>
</dbReference>
<evidence type="ECO:0000256" key="2">
    <source>
        <dbReference type="ARBA" id="ARBA00022723"/>
    </source>
</evidence>
<evidence type="ECO:0000256" key="6">
    <source>
        <dbReference type="SAM" id="Phobius"/>
    </source>
</evidence>
<keyword evidence="3" id="KW-0560">Oxidoreductase</keyword>
<dbReference type="PANTHER" id="PTHR11709">
    <property type="entry name" value="MULTI-COPPER OXIDASE"/>
    <property type="match status" value="1"/>
</dbReference>
<reference evidence="9 10" key="1">
    <citation type="submission" date="2015-01" db="EMBL/GenBank/DDBJ databases">
        <title>The Genome Sequence of Ochroconis gallopava CBS43764.</title>
        <authorList>
            <consortium name="The Broad Institute Genomics Platform"/>
            <person name="Cuomo C."/>
            <person name="de Hoog S."/>
            <person name="Gorbushina A."/>
            <person name="Stielow B."/>
            <person name="Teixiera M."/>
            <person name="Abouelleil A."/>
            <person name="Chapman S.B."/>
            <person name="Priest M."/>
            <person name="Young S.K."/>
            <person name="Wortman J."/>
            <person name="Nusbaum C."/>
            <person name="Birren B."/>
        </authorList>
    </citation>
    <scope>NUCLEOTIDE SEQUENCE [LARGE SCALE GENOMIC DNA]</scope>
    <source>
        <strain evidence="9 10">CBS 43764</strain>
    </source>
</reference>
<evidence type="ECO:0000256" key="5">
    <source>
        <dbReference type="SAM" id="MobiDB-lite"/>
    </source>
</evidence>
<dbReference type="GeneID" id="27314650"/>
<dbReference type="Pfam" id="PF07732">
    <property type="entry name" value="Cu-oxidase_3"/>
    <property type="match status" value="1"/>
</dbReference>
<evidence type="ECO:0000256" key="3">
    <source>
        <dbReference type="ARBA" id="ARBA00023002"/>
    </source>
</evidence>
<keyword evidence="2" id="KW-0479">Metal-binding</keyword>
<feature type="domain" description="Plastocyanin-like" evidence="7">
    <location>
        <begin position="252"/>
        <end position="390"/>
    </location>
</feature>
<evidence type="ECO:0008006" key="11">
    <source>
        <dbReference type="Google" id="ProtNLM"/>
    </source>
</evidence>
<dbReference type="InParanoid" id="A0A0D2A5J8"/>
<dbReference type="RefSeq" id="XP_016211694.1">
    <property type="nucleotide sequence ID" value="XM_016360355.1"/>
</dbReference>
<dbReference type="Proteomes" id="UP000053259">
    <property type="component" value="Unassembled WGS sequence"/>
</dbReference>
<evidence type="ECO:0000313" key="9">
    <source>
        <dbReference type="EMBL" id="KIW01825.1"/>
    </source>
</evidence>
<gene>
    <name evidence="9" type="ORF">PV09_06677</name>
</gene>
<accession>A0A0D2A5J8</accession>
<evidence type="ECO:0000259" key="8">
    <source>
        <dbReference type="Pfam" id="PF07732"/>
    </source>
</evidence>
<sequence length="431" mass="46241">MGAATERSPEQVLEDGLRKRKDGLSPEPGRRRDTAFDAATSRVMPITQVWKPSQRVQNITIWVLLLAATFFSVAVVIEELQASWYRLPALDALNSQFFGSQSLDLVLKSTVRPGGGRDVVGLRWNVSRGARRPDGLNSMVCLINGELPGPTIQALPGDTIHLEVTSSFDGELDLTFGGLAPSSKNIWAAMGSAQKPVTAGSTKIYEVQVPSDKTGTFAYRAASRDLTACGVFGAIVVADPAAEILNGTVDEERVILLNDWLPSALASPYEPSTSARPPASVLVNGKGAYNCSQLPPDARTDCASRLGKSRPHMKFDAGKVYRLRLVNAGTASGISVSIPGTYMTIIEMDGGQKVQPKRATSVGVLRPGQTVDVLIDWTAGGDDEFIVSVEDDAGDATLSQHFPIKVSGFLNRNAQPPPPRHRDLLRLIPLS</sequence>
<feature type="compositionally biased region" description="Basic and acidic residues" evidence="5">
    <location>
        <begin position="22"/>
        <end position="32"/>
    </location>
</feature>
<comment type="similarity">
    <text evidence="1">Belongs to the multicopper oxidase family.</text>
</comment>
<proteinExistence type="inferred from homology"/>
<dbReference type="InterPro" id="IPR045087">
    <property type="entry name" value="Cu-oxidase_fam"/>
</dbReference>
<dbReference type="Pfam" id="PF00394">
    <property type="entry name" value="Cu-oxidase"/>
    <property type="match status" value="1"/>
</dbReference>
<protein>
    <recommendedName>
        <fullName evidence="11">Plastocyanin-like domain-containing protein</fullName>
    </recommendedName>
</protein>
<evidence type="ECO:0000259" key="7">
    <source>
        <dbReference type="Pfam" id="PF00394"/>
    </source>
</evidence>
<feature type="region of interest" description="Disordered" evidence="5">
    <location>
        <begin position="1"/>
        <end position="32"/>
    </location>
</feature>
<evidence type="ECO:0000256" key="1">
    <source>
        <dbReference type="ARBA" id="ARBA00010609"/>
    </source>
</evidence>
<dbReference type="VEuPathDB" id="FungiDB:PV09_06677"/>
<evidence type="ECO:0000313" key="10">
    <source>
        <dbReference type="Proteomes" id="UP000053259"/>
    </source>
</evidence>
<dbReference type="Gene3D" id="2.60.40.420">
    <property type="entry name" value="Cupredoxins - blue copper proteins"/>
    <property type="match status" value="2"/>
</dbReference>
<dbReference type="GO" id="GO:0016491">
    <property type="term" value="F:oxidoreductase activity"/>
    <property type="evidence" value="ECO:0007669"/>
    <property type="project" value="UniProtKB-KW"/>
</dbReference>
<dbReference type="OrthoDB" id="2121828at2759"/>
<dbReference type="CDD" id="cd04205">
    <property type="entry name" value="CuRO_2_LCC_like"/>
    <property type="match status" value="1"/>
</dbReference>
<dbReference type="AlphaFoldDB" id="A0A0D2A5J8"/>
<keyword evidence="6" id="KW-0812">Transmembrane</keyword>
<organism evidence="9 10">
    <name type="scientific">Verruconis gallopava</name>
    <dbReference type="NCBI Taxonomy" id="253628"/>
    <lineage>
        <taxon>Eukaryota</taxon>
        <taxon>Fungi</taxon>
        <taxon>Dikarya</taxon>
        <taxon>Ascomycota</taxon>
        <taxon>Pezizomycotina</taxon>
        <taxon>Dothideomycetes</taxon>
        <taxon>Pleosporomycetidae</taxon>
        <taxon>Venturiales</taxon>
        <taxon>Sympoventuriaceae</taxon>
        <taxon>Verruconis</taxon>
    </lineage>
</organism>
<feature type="transmembrane region" description="Helical" evidence="6">
    <location>
        <begin position="59"/>
        <end position="77"/>
    </location>
</feature>
<dbReference type="PANTHER" id="PTHR11709:SF394">
    <property type="entry name" value="FI03373P-RELATED"/>
    <property type="match status" value="1"/>
</dbReference>
<keyword evidence="6" id="KW-1133">Transmembrane helix</keyword>
<feature type="domain" description="Plastocyanin-like" evidence="8">
    <location>
        <begin position="128"/>
        <end position="241"/>
    </location>
</feature>
<dbReference type="SUPFAM" id="SSF49503">
    <property type="entry name" value="Cupredoxins"/>
    <property type="match status" value="2"/>
</dbReference>
<dbReference type="InterPro" id="IPR011707">
    <property type="entry name" value="Cu-oxidase-like_N"/>
</dbReference>
<keyword evidence="4" id="KW-0186">Copper</keyword>
<dbReference type="InterPro" id="IPR001117">
    <property type="entry name" value="Cu-oxidase_2nd"/>
</dbReference>
<evidence type="ECO:0000256" key="4">
    <source>
        <dbReference type="ARBA" id="ARBA00023008"/>
    </source>
</evidence>
<keyword evidence="6" id="KW-0472">Membrane</keyword>
<keyword evidence="10" id="KW-1185">Reference proteome</keyword>
<name>A0A0D2A5J8_9PEZI</name>
<dbReference type="EMBL" id="KN847552">
    <property type="protein sequence ID" value="KIW01825.1"/>
    <property type="molecule type" value="Genomic_DNA"/>
</dbReference>